<dbReference type="InterPro" id="IPR002192">
    <property type="entry name" value="PPDK_AMP/ATP-bd"/>
</dbReference>
<feature type="domain" description="PEP-utilising enzyme mobile" evidence="1">
    <location>
        <begin position="792"/>
        <end position="861"/>
    </location>
</feature>
<dbReference type="EMBL" id="JBHMBH010000028">
    <property type="protein sequence ID" value="MFB9715191.1"/>
    <property type="molecule type" value="Genomic_DNA"/>
</dbReference>
<evidence type="ECO:0000313" key="3">
    <source>
        <dbReference type="EMBL" id="MFB9715191.1"/>
    </source>
</evidence>
<dbReference type="Gene3D" id="3.30.470.20">
    <property type="entry name" value="ATP-grasp fold, B domain"/>
    <property type="match status" value="1"/>
</dbReference>
<dbReference type="Pfam" id="PF01326">
    <property type="entry name" value="PPDK_N"/>
    <property type="match status" value="1"/>
</dbReference>
<feature type="domain" description="Pyruvate phosphate dikinase AMP/ATP-binding" evidence="2">
    <location>
        <begin position="17"/>
        <end position="319"/>
    </location>
</feature>
<dbReference type="SUPFAM" id="SSF56059">
    <property type="entry name" value="Glutathione synthetase ATP-binding domain-like"/>
    <property type="match status" value="1"/>
</dbReference>
<protein>
    <submittedName>
        <fullName evidence="3">PEP/pyruvate-binding domain-containing protein</fullName>
    </submittedName>
</protein>
<dbReference type="InterPro" id="IPR008279">
    <property type="entry name" value="PEP-util_enz_mobile_dom"/>
</dbReference>
<dbReference type="InterPro" id="IPR036637">
    <property type="entry name" value="Phosphohistidine_dom_sf"/>
</dbReference>
<dbReference type="PANTHER" id="PTHR43615">
    <property type="entry name" value="PHOSPHOENOLPYRUVATE SYNTHASE-RELATED"/>
    <property type="match status" value="1"/>
</dbReference>
<gene>
    <name evidence="3" type="ORF">ACFFPI_13805</name>
</gene>
<accession>A0ABV5USL7</accession>
<evidence type="ECO:0000313" key="4">
    <source>
        <dbReference type="Proteomes" id="UP001589536"/>
    </source>
</evidence>
<reference evidence="3 4" key="1">
    <citation type="submission" date="2024-09" db="EMBL/GenBank/DDBJ databases">
        <authorList>
            <person name="Sun Q."/>
            <person name="Mori K."/>
        </authorList>
    </citation>
    <scope>NUCLEOTIDE SEQUENCE [LARGE SCALE GENOMIC DNA]</scope>
    <source>
        <strain evidence="3 4">JCM 13519</strain>
    </source>
</reference>
<name>A0ABV5USL7_9MICC</name>
<evidence type="ECO:0000259" key="2">
    <source>
        <dbReference type="Pfam" id="PF01326"/>
    </source>
</evidence>
<dbReference type="Proteomes" id="UP001589536">
    <property type="component" value="Unassembled WGS sequence"/>
</dbReference>
<comment type="caution">
    <text evidence="3">The sequence shown here is derived from an EMBL/GenBank/DDBJ whole genome shotgun (WGS) entry which is preliminary data.</text>
</comment>
<dbReference type="Gene3D" id="3.30.1490.20">
    <property type="entry name" value="ATP-grasp fold, A domain"/>
    <property type="match status" value="1"/>
</dbReference>
<evidence type="ECO:0000259" key="1">
    <source>
        <dbReference type="Pfam" id="PF00391"/>
    </source>
</evidence>
<dbReference type="Pfam" id="PF00391">
    <property type="entry name" value="PEP-utilizers"/>
    <property type="match status" value="1"/>
</dbReference>
<organism evidence="3 4">
    <name type="scientific">Arthrobacter methylotrophus</name>
    <dbReference type="NCBI Taxonomy" id="121291"/>
    <lineage>
        <taxon>Bacteria</taxon>
        <taxon>Bacillati</taxon>
        <taxon>Actinomycetota</taxon>
        <taxon>Actinomycetes</taxon>
        <taxon>Micrococcales</taxon>
        <taxon>Micrococcaceae</taxon>
        <taxon>Arthrobacter</taxon>
    </lineage>
</organism>
<sequence>MTREFTLSLADPRATLENVGGKGASLARLADWGLPVPDGFHLTSEAYRDFVTDNGLEPAILDALDAADPSQPSSFETASSVISGLFASAPMSPEIAHAIAGAYTRLPGGAAVVVRSSATAEDLPGMSFAGQQETYLNVRGEEELLGAVVRCWASLWTARAIAYRLRMGVDQRSVSMGVVVQVMVASEVSGVLFTADPTTGEREEMVINASYGLGEAVVSGRVTPDTFVVDKTSLIVKRATLGMKDVSIRATGEQGTVTEGVPEGRRRQLALSERSVKELGKLALQVERESGGVPQDLEWAVADGRYWILQARPMTGLPAAPLKDMRWDPPIPGTKWIRRQVAENMPEPLSPLFEELYLSDGMELAMQMDMEMLGYPGVVANTGLPSYATVNGYAYMCASFTINARGLLKLLASLLGGKTMRATFVQAIPYWRDEVLPGHLKTVERWKELDLAFAPDEQLLDGIRELALSEARYWGSTTLALAAAKGSDMLLGRFLAIAMPRSGLSSSLFLRGFPSKALEAQAQLEAIAEHIRASEDLRQIALSIPVQRLLDALSAGGGDVAEQLQDYLGRYGHQVYNLDFADPTQDEDPIPVLLSLKAEVHHPGVEVRVRQAEMVRDRESLVEQTARHLDPLRRRLFLKILHWAQGFAPYREETLFYIGSAWPALRRLALELGRRLAEAGSLDAPDDVFYLQTRELLTASGGRRAGRNCPDLARIATERRELRETRKRLHPPAAVPPAARWKFGRIDLSGFETQKRNADEGPTLQGFPVSPGRVTAPASVILSPADFDKMMPGTILVCPTTIPAWTPLFAQARGLVTDIGGVAAHGSIVAREYGIPAVMGTGNGTQRIVSGQQVTVDGDAGTVTLGV</sequence>
<dbReference type="InterPro" id="IPR013815">
    <property type="entry name" value="ATP_grasp_subdomain_1"/>
</dbReference>
<keyword evidence="4" id="KW-1185">Reference proteome</keyword>
<dbReference type="SUPFAM" id="SSF52009">
    <property type="entry name" value="Phosphohistidine domain"/>
    <property type="match status" value="1"/>
</dbReference>
<dbReference type="Gene3D" id="3.50.30.10">
    <property type="entry name" value="Phosphohistidine domain"/>
    <property type="match status" value="1"/>
</dbReference>
<proteinExistence type="predicted"/>
<dbReference type="PANTHER" id="PTHR43615:SF1">
    <property type="entry name" value="PPDK_N DOMAIN-CONTAINING PROTEIN"/>
    <property type="match status" value="1"/>
</dbReference>
<dbReference type="RefSeq" id="WP_345050289.1">
    <property type="nucleotide sequence ID" value="NZ_BAABED010000001.1"/>
</dbReference>
<dbReference type="InterPro" id="IPR051549">
    <property type="entry name" value="PEP_Utilizing_Enz"/>
</dbReference>